<dbReference type="PROSITE" id="PS50975">
    <property type="entry name" value="ATP_GRASP"/>
    <property type="match status" value="1"/>
</dbReference>
<protein>
    <recommendedName>
        <fullName evidence="10">Glutathione synthetase</fullName>
        <ecNumber evidence="10">6.3.2.3</ecNumber>
    </recommendedName>
    <alternativeName>
        <fullName evidence="10">GSH synthetase</fullName>
        <shortName evidence="10">GSH-S</shortName>
        <shortName evidence="10">GSHase</shortName>
    </alternativeName>
    <alternativeName>
        <fullName evidence="10">Glutathione synthase</fullName>
    </alternativeName>
</protein>
<dbReference type="InterPro" id="IPR004215">
    <property type="entry name" value="GSHS_N"/>
</dbReference>
<dbReference type="NCBIfam" id="NF003573">
    <property type="entry name" value="PRK05246.1"/>
    <property type="match status" value="1"/>
</dbReference>
<dbReference type="HAMAP" id="MF_00162">
    <property type="entry name" value="GSH_S"/>
    <property type="match status" value="1"/>
</dbReference>
<dbReference type="GO" id="GO:0046872">
    <property type="term" value="F:metal ion binding"/>
    <property type="evidence" value="ECO:0007669"/>
    <property type="project" value="UniProtKB-KW"/>
</dbReference>
<dbReference type="InterPro" id="IPR011761">
    <property type="entry name" value="ATP-grasp"/>
</dbReference>
<dbReference type="InterPro" id="IPR013815">
    <property type="entry name" value="ATP_grasp_subdomain_1"/>
</dbReference>
<keyword evidence="5" id="KW-0479">Metal-binding</keyword>
<evidence type="ECO:0000256" key="2">
    <source>
        <dbReference type="ARBA" id="ARBA00001946"/>
    </source>
</evidence>
<dbReference type="Gene3D" id="3.30.470.20">
    <property type="entry name" value="ATP-grasp fold, B domain"/>
    <property type="match status" value="1"/>
</dbReference>
<evidence type="ECO:0000313" key="13">
    <source>
        <dbReference type="Proteomes" id="UP001268683"/>
    </source>
</evidence>
<dbReference type="Proteomes" id="UP001268683">
    <property type="component" value="Chromosome"/>
</dbReference>
<evidence type="ECO:0000256" key="1">
    <source>
        <dbReference type="ARBA" id="ARBA00001936"/>
    </source>
</evidence>
<proteinExistence type="inferred from homology"/>
<dbReference type="Gene3D" id="3.30.1490.20">
    <property type="entry name" value="ATP-grasp fold, A domain"/>
    <property type="match status" value="1"/>
</dbReference>
<evidence type="ECO:0000256" key="9">
    <source>
        <dbReference type="ARBA" id="ARBA00023211"/>
    </source>
</evidence>
<evidence type="ECO:0000256" key="6">
    <source>
        <dbReference type="ARBA" id="ARBA00022741"/>
    </source>
</evidence>
<dbReference type="GO" id="GO:0005524">
    <property type="term" value="F:ATP binding"/>
    <property type="evidence" value="ECO:0007669"/>
    <property type="project" value="UniProtKB-UniRule"/>
</dbReference>
<evidence type="ECO:0000259" key="11">
    <source>
        <dbReference type="PROSITE" id="PS50975"/>
    </source>
</evidence>
<keyword evidence="4 10" id="KW-0317">Glutathione biosynthesis</keyword>
<dbReference type="InterPro" id="IPR006284">
    <property type="entry name" value="Glut_synth_pro"/>
</dbReference>
<comment type="pathway">
    <text evidence="10">Sulfur metabolism; glutathione biosynthesis; glutathione from L-cysteine and L-glutamate: step 2/2.</text>
</comment>
<keyword evidence="3 10" id="KW-0436">Ligase</keyword>
<dbReference type="SUPFAM" id="SSF56059">
    <property type="entry name" value="Glutathione synthetase ATP-binding domain-like"/>
    <property type="match status" value="1"/>
</dbReference>
<evidence type="ECO:0000313" key="12">
    <source>
        <dbReference type="EMBL" id="WND03644.1"/>
    </source>
</evidence>
<dbReference type="GO" id="GO:0005737">
    <property type="term" value="C:cytoplasm"/>
    <property type="evidence" value="ECO:0007669"/>
    <property type="project" value="TreeGrafter"/>
</dbReference>
<comment type="cofactor">
    <cofactor evidence="2">
        <name>Mg(2+)</name>
        <dbReference type="ChEBI" id="CHEBI:18420"/>
    </cofactor>
</comment>
<keyword evidence="8" id="KW-0460">Magnesium</keyword>
<dbReference type="Pfam" id="PF02955">
    <property type="entry name" value="GSH-S_ATP"/>
    <property type="match status" value="1"/>
</dbReference>
<dbReference type="AlphaFoldDB" id="A0AA52EJZ0"/>
<dbReference type="InterPro" id="IPR016185">
    <property type="entry name" value="PreATP-grasp_dom_sf"/>
</dbReference>
<keyword evidence="13" id="KW-1185">Reference proteome</keyword>
<dbReference type="KEGG" id="tmk:QGN29_04555"/>
<dbReference type="Pfam" id="PF02951">
    <property type="entry name" value="GSH-S_N"/>
    <property type="match status" value="1"/>
</dbReference>
<evidence type="ECO:0000256" key="3">
    <source>
        <dbReference type="ARBA" id="ARBA00022598"/>
    </source>
</evidence>
<evidence type="ECO:0000256" key="8">
    <source>
        <dbReference type="ARBA" id="ARBA00022842"/>
    </source>
</evidence>
<gene>
    <name evidence="10 12" type="primary">gshB</name>
    <name evidence="12" type="ORF">QGN29_04555</name>
</gene>
<dbReference type="PANTHER" id="PTHR21621">
    <property type="entry name" value="RIBOSOMAL PROTEIN S6 MODIFICATION PROTEIN"/>
    <property type="match status" value="1"/>
</dbReference>
<name>A0AA52EJZ0_9PROT</name>
<sequence length="313" mass="34983">MALNIAFQMDPMDGLNLAGDSTFALMEEAQSRGHTLYHYLPDALTYEEGKVTAHAHPVTVRYEEGDHYTFGDPIRLDLAQDVDVIQMRQDPPFDMHYITITHLLELIADQTLVINNPVEVRNAPEKLFVTQYRDLMPATMITRHVGDIEAFRKKYGDIIVKPLYGMGGAGVFHLRPEDSNLHSLTELFFASSREQLIAQQFLPEVKYGDKRIILVDGEVAGAINRIPAEGEVRSNLAVGGRAAKTGLTDREREICERLKPELQRRGLLFVGIDVIGDYLTEINVTSPTGLMGIKDFEGVNVAGMIWDAVESKV</sequence>
<keyword evidence="6 10" id="KW-0547">Nucleotide-binding</keyword>
<dbReference type="RefSeq" id="WP_310799497.1">
    <property type="nucleotide sequence ID" value="NZ_CP123872.1"/>
</dbReference>
<keyword evidence="7 10" id="KW-0067">ATP-binding</keyword>
<organism evidence="12 13">
    <name type="scientific">Temperatibacter marinus</name>
    <dbReference type="NCBI Taxonomy" id="1456591"/>
    <lineage>
        <taxon>Bacteria</taxon>
        <taxon>Pseudomonadati</taxon>
        <taxon>Pseudomonadota</taxon>
        <taxon>Alphaproteobacteria</taxon>
        <taxon>Kordiimonadales</taxon>
        <taxon>Temperatibacteraceae</taxon>
        <taxon>Temperatibacter</taxon>
    </lineage>
</organism>
<reference evidence="12" key="1">
    <citation type="submission" date="2023-04" db="EMBL/GenBank/DDBJ databases">
        <title>Complete genome sequence of Temperatibacter marinus.</title>
        <authorList>
            <person name="Rong J.-C."/>
            <person name="Yi M.-L."/>
            <person name="Zhao Q."/>
        </authorList>
    </citation>
    <scope>NUCLEOTIDE SEQUENCE</scope>
    <source>
        <strain evidence="12">NBRC 110045</strain>
    </source>
</reference>
<feature type="domain" description="ATP-grasp" evidence="11">
    <location>
        <begin position="126"/>
        <end position="310"/>
    </location>
</feature>
<evidence type="ECO:0000256" key="7">
    <source>
        <dbReference type="ARBA" id="ARBA00022840"/>
    </source>
</evidence>
<dbReference type="EC" id="6.3.2.3" evidence="10"/>
<evidence type="ECO:0000256" key="10">
    <source>
        <dbReference type="HAMAP-Rule" id="MF_00162"/>
    </source>
</evidence>
<dbReference type="EMBL" id="CP123872">
    <property type="protein sequence ID" value="WND03644.1"/>
    <property type="molecule type" value="Genomic_DNA"/>
</dbReference>
<comment type="similarity">
    <text evidence="10">Belongs to the prokaryotic GSH synthase family.</text>
</comment>
<dbReference type="GO" id="GO:0004363">
    <property type="term" value="F:glutathione synthase activity"/>
    <property type="evidence" value="ECO:0007669"/>
    <property type="project" value="UniProtKB-UniRule"/>
</dbReference>
<comment type="catalytic activity">
    <reaction evidence="10">
        <text>gamma-L-glutamyl-L-cysteine + glycine + ATP = glutathione + ADP + phosphate + H(+)</text>
        <dbReference type="Rhea" id="RHEA:13557"/>
        <dbReference type="ChEBI" id="CHEBI:15378"/>
        <dbReference type="ChEBI" id="CHEBI:30616"/>
        <dbReference type="ChEBI" id="CHEBI:43474"/>
        <dbReference type="ChEBI" id="CHEBI:57305"/>
        <dbReference type="ChEBI" id="CHEBI:57925"/>
        <dbReference type="ChEBI" id="CHEBI:58173"/>
        <dbReference type="ChEBI" id="CHEBI:456216"/>
        <dbReference type="EC" id="6.3.2.3"/>
    </reaction>
</comment>
<evidence type="ECO:0000256" key="4">
    <source>
        <dbReference type="ARBA" id="ARBA00022684"/>
    </source>
</evidence>
<dbReference type="NCBIfam" id="TIGR01380">
    <property type="entry name" value="glut_syn"/>
    <property type="match status" value="1"/>
</dbReference>
<accession>A0AA52EJZ0</accession>
<dbReference type="InterPro" id="IPR004218">
    <property type="entry name" value="GSHS_ATP-bd"/>
</dbReference>
<dbReference type="Gene3D" id="3.40.50.20">
    <property type="match status" value="1"/>
</dbReference>
<evidence type="ECO:0000256" key="5">
    <source>
        <dbReference type="ARBA" id="ARBA00022723"/>
    </source>
</evidence>
<dbReference type="PANTHER" id="PTHR21621:SF4">
    <property type="entry name" value="GLUTATHIONE SYNTHETASE"/>
    <property type="match status" value="1"/>
</dbReference>
<comment type="cofactor">
    <cofactor evidence="1">
        <name>Mn(2+)</name>
        <dbReference type="ChEBI" id="CHEBI:29035"/>
    </cofactor>
</comment>
<dbReference type="SUPFAM" id="SSF52440">
    <property type="entry name" value="PreATP-grasp domain"/>
    <property type="match status" value="1"/>
</dbReference>
<keyword evidence="9" id="KW-0464">Manganese</keyword>